<accession>A0ABP9EQN0</accession>
<dbReference type="Proteomes" id="UP001500457">
    <property type="component" value="Unassembled WGS sequence"/>
</dbReference>
<protein>
    <submittedName>
        <fullName evidence="1">Uncharacterized protein</fullName>
    </submittedName>
</protein>
<dbReference type="EMBL" id="BAABHQ010000011">
    <property type="protein sequence ID" value="GAA4883824.1"/>
    <property type="molecule type" value="Genomic_DNA"/>
</dbReference>
<sequence length="360" mass="39671">MPVAPKSLARIAEPSGFGMADVAFLAGLDESTVSRLWDDPEWLDRIKGRSLQALVSVLPGVGEYVLGFSLADRRTRLADQLDGRSVQVDQEAFRRLVQERRIPEQYLSNALDTAACVLDGDVRKAASHLARFWGRRQDYALGFVFGTNDSDSLLVDPAPLVTAAIDMVDGLAARENSFHAMVAQANLLHHITRATGEIVSAVSERDITRSTALAFRSSVIGEIMATDDLDVAERYGRVVQSSHLAALVEGWAFPTYTHDAKPTPDFSLPRSVLLRHTAEEVLREIDSYNEAYLFYLAETSIPMILRTDPTFGLQRDDLRRRLRTRAEATDQARTAAACAAILRELDDTPGTLGDPVDSGW</sequence>
<gene>
    <name evidence="1" type="ORF">GCM10023203_39670</name>
</gene>
<evidence type="ECO:0000313" key="1">
    <source>
        <dbReference type="EMBL" id="GAA4883824.1"/>
    </source>
</evidence>
<name>A0ABP9EQN0_9PSEU</name>
<proteinExistence type="predicted"/>
<organism evidence="1 2">
    <name type="scientific">Actinomycetospora straminea</name>
    <dbReference type="NCBI Taxonomy" id="663607"/>
    <lineage>
        <taxon>Bacteria</taxon>
        <taxon>Bacillati</taxon>
        <taxon>Actinomycetota</taxon>
        <taxon>Actinomycetes</taxon>
        <taxon>Pseudonocardiales</taxon>
        <taxon>Pseudonocardiaceae</taxon>
        <taxon>Actinomycetospora</taxon>
    </lineage>
</organism>
<keyword evidence="2" id="KW-1185">Reference proteome</keyword>
<comment type="caution">
    <text evidence="1">The sequence shown here is derived from an EMBL/GenBank/DDBJ whole genome shotgun (WGS) entry which is preliminary data.</text>
</comment>
<reference evidence="2" key="1">
    <citation type="journal article" date="2019" name="Int. J. Syst. Evol. Microbiol.">
        <title>The Global Catalogue of Microorganisms (GCM) 10K type strain sequencing project: providing services to taxonomists for standard genome sequencing and annotation.</title>
        <authorList>
            <consortium name="The Broad Institute Genomics Platform"/>
            <consortium name="The Broad Institute Genome Sequencing Center for Infectious Disease"/>
            <person name="Wu L."/>
            <person name="Ma J."/>
        </authorList>
    </citation>
    <scope>NUCLEOTIDE SEQUENCE [LARGE SCALE GENOMIC DNA]</scope>
    <source>
        <strain evidence="2">JCM 17983</strain>
    </source>
</reference>
<evidence type="ECO:0000313" key="2">
    <source>
        <dbReference type="Proteomes" id="UP001500457"/>
    </source>
</evidence>